<organism evidence="1 2">
    <name type="scientific">Crucibulum laeve</name>
    <dbReference type="NCBI Taxonomy" id="68775"/>
    <lineage>
        <taxon>Eukaryota</taxon>
        <taxon>Fungi</taxon>
        <taxon>Dikarya</taxon>
        <taxon>Basidiomycota</taxon>
        <taxon>Agaricomycotina</taxon>
        <taxon>Agaricomycetes</taxon>
        <taxon>Agaricomycetidae</taxon>
        <taxon>Agaricales</taxon>
        <taxon>Agaricineae</taxon>
        <taxon>Nidulariaceae</taxon>
        <taxon>Crucibulum</taxon>
    </lineage>
</organism>
<dbReference type="OrthoDB" id="2621411at2759"/>
<dbReference type="EMBL" id="ML213593">
    <property type="protein sequence ID" value="TFK42190.1"/>
    <property type="molecule type" value="Genomic_DNA"/>
</dbReference>
<sequence length="63" mass="6921">MFENSIAAGVAGNQQWGLDASSHMDGWNPYLGLPSHWNHKDRDESDSEVTVSTICRNTLISSS</sequence>
<protein>
    <submittedName>
        <fullName evidence="1">Uncharacterized protein</fullName>
    </submittedName>
</protein>
<proteinExistence type="predicted"/>
<gene>
    <name evidence="1" type="ORF">BDQ12DRAFT_598866</name>
</gene>
<name>A0A5C3MAC8_9AGAR</name>
<accession>A0A5C3MAC8</accession>
<reference evidence="1 2" key="1">
    <citation type="journal article" date="2019" name="Nat. Ecol. Evol.">
        <title>Megaphylogeny resolves global patterns of mushroom evolution.</title>
        <authorList>
            <person name="Varga T."/>
            <person name="Krizsan K."/>
            <person name="Foldi C."/>
            <person name="Dima B."/>
            <person name="Sanchez-Garcia M."/>
            <person name="Sanchez-Ramirez S."/>
            <person name="Szollosi G.J."/>
            <person name="Szarkandi J.G."/>
            <person name="Papp V."/>
            <person name="Albert L."/>
            <person name="Andreopoulos W."/>
            <person name="Angelini C."/>
            <person name="Antonin V."/>
            <person name="Barry K.W."/>
            <person name="Bougher N.L."/>
            <person name="Buchanan P."/>
            <person name="Buyck B."/>
            <person name="Bense V."/>
            <person name="Catcheside P."/>
            <person name="Chovatia M."/>
            <person name="Cooper J."/>
            <person name="Damon W."/>
            <person name="Desjardin D."/>
            <person name="Finy P."/>
            <person name="Geml J."/>
            <person name="Haridas S."/>
            <person name="Hughes K."/>
            <person name="Justo A."/>
            <person name="Karasinski D."/>
            <person name="Kautmanova I."/>
            <person name="Kiss B."/>
            <person name="Kocsube S."/>
            <person name="Kotiranta H."/>
            <person name="LaButti K.M."/>
            <person name="Lechner B.E."/>
            <person name="Liimatainen K."/>
            <person name="Lipzen A."/>
            <person name="Lukacs Z."/>
            <person name="Mihaltcheva S."/>
            <person name="Morgado L.N."/>
            <person name="Niskanen T."/>
            <person name="Noordeloos M.E."/>
            <person name="Ohm R.A."/>
            <person name="Ortiz-Santana B."/>
            <person name="Ovrebo C."/>
            <person name="Racz N."/>
            <person name="Riley R."/>
            <person name="Savchenko A."/>
            <person name="Shiryaev A."/>
            <person name="Soop K."/>
            <person name="Spirin V."/>
            <person name="Szebenyi C."/>
            <person name="Tomsovsky M."/>
            <person name="Tulloss R.E."/>
            <person name="Uehling J."/>
            <person name="Grigoriev I.V."/>
            <person name="Vagvolgyi C."/>
            <person name="Papp T."/>
            <person name="Martin F.M."/>
            <person name="Miettinen O."/>
            <person name="Hibbett D.S."/>
            <person name="Nagy L.G."/>
        </authorList>
    </citation>
    <scope>NUCLEOTIDE SEQUENCE [LARGE SCALE GENOMIC DNA]</scope>
    <source>
        <strain evidence="1 2">CBS 166.37</strain>
    </source>
</reference>
<dbReference type="AlphaFoldDB" id="A0A5C3MAC8"/>
<dbReference type="STRING" id="68775.A0A5C3MAC8"/>
<evidence type="ECO:0000313" key="2">
    <source>
        <dbReference type="Proteomes" id="UP000308652"/>
    </source>
</evidence>
<keyword evidence="2" id="KW-1185">Reference proteome</keyword>
<evidence type="ECO:0000313" key="1">
    <source>
        <dbReference type="EMBL" id="TFK42190.1"/>
    </source>
</evidence>
<dbReference type="Proteomes" id="UP000308652">
    <property type="component" value="Unassembled WGS sequence"/>
</dbReference>